<name>A0A084FVL0_PSEDA</name>
<dbReference type="RefSeq" id="XP_016638921.1">
    <property type="nucleotide sequence ID" value="XM_016784095.1"/>
</dbReference>
<dbReference type="GeneID" id="27719719"/>
<proteinExistence type="predicted"/>
<dbReference type="EMBL" id="JOWA01000165">
    <property type="protein sequence ID" value="KEZ39122.1"/>
    <property type="molecule type" value="Genomic_DNA"/>
</dbReference>
<dbReference type="AlphaFoldDB" id="A0A084FVL0"/>
<keyword evidence="2" id="KW-1185">Reference proteome</keyword>
<dbReference type="SUPFAM" id="SSF53850">
    <property type="entry name" value="Periplasmic binding protein-like II"/>
    <property type="match status" value="1"/>
</dbReference>
<dbReference type="Proteomes" id="UP000028545">
    <property type="component" value="Unassembled WGS sequence"/>
</dbReference>
<evidence type="ECO:0000313" key="2">
    <source>
        <dbReference type="Proteomes" id="UP000028545"/>
    </source>
</evidence>
<sequence length="328" mass="38095">MVLKLSFACWDYDRMKAIEDGSVCAEGIELNFLNYRVEETQLRFHEFDVSELSLSSYVLTLNQDNPPFIALPVFPSRFFRHQSMYINTNSGVRQPSDLRHKRIGTPEYQMTAAVWQRGIMEEEFGVPITEVEFFSGAMEPSSEERKSKVPHSLPPGVRVNAIKPGQNLSQMLEDGEIDAIFSASKPSSVDRCDHCTYLFPHFKHVEADYYRRTKIFPIMHVIAVKRSVYESNPWIARSLQKAFARSMQVAENALRDRSALRYMLPWLEDHVRETTSHMGEERYWQDGFAQNRHVIEKFLEYSYSQGLAARRFKPEELFAPNTLEAFVL</sequence>
<dbReference type="VEuPathDB" id="FungiDB:SAPIO_CDS10515"/>
<dbReference type="KEGG" id="sapo:SAPIO_CDS10515"/>
<reference evidence="1 2" key="1">
    <citation type="journal article" date="2014" name="Genome Announc.">
        <title>Draft genome sequence of the pathogenic fungus Scedosporium apiospermum.</title>
        <authorList>
            <person name="Vandeputte P."/>
            <person name="Ghamrawi S."/>
            <person name="Rechenmann M."/>
            <person name="Iltis A."/>
            <person name="Giraud S."/>
            <person name="Fleury M."/>
            <person name="Thornton C."/>
            <person name="Delhaes L."/>
            <person name="Meyer W."/>
            <person name="Papon N."/>
            <person name="Bouchara J.P."/>
        </authorList>
    </citation>
    <scope>NUCLEOTIDE SEQUENCE [LARGE SCALE GENOMIC DNA]</scope>
    <source>
        <strain evidence="1 2">IHEM 14462</strain>
    </source>
</reference>
<organism evidence="1 2">
    <name type="scientific">Pseudallescheria apiosperma</name>
    <name type="common">Scedosporium apiospermum</name>
    <dbReference type="NCBI Taxonomy" id="563466"/>
    <lineage>
        <taxon>Eukaryota</taxon>
        <taxon>Fungi</taxon>
        <taxon>Dikarya</taxon>
        <taxon>Ascomycota</taxon>
        <taxon>Pezizomycotina</taxon>
        <taxon>Sordariomycetes</taxon>
        <taxon>Hypocreomycetidae</taxon>
        <taxon>Microascales</taxon>
        <taxon>Microascaceae</taxon>
        <taxon>Scedosporium</taxon>
    </lineage>
</organism>
<dbReference type="OrthoDB" id="2093528at2759"/>
<evidence type="ECO:0000313" key="1">
    <source>
        <dbReference type="EMBL" id="KEZ39122.1"/>
    </source>
</evidence>
<gene>
    <name evidence="1" type="ORF">SAPIO_CDS10515</name>
</gene>
<dbReference type="HOGENOM" id="CLU_072759_0_0_1"/>
<dbReference type="OMA" id="FGGDCWP"/>
<comment type="caution">
    <text evidence="1">The sequence shown here is derived from an EMBL/GenBank/DDBJ whole genome shotgun (WGS) entry which is preliminary data.</text>
</comment>
<accession>A0A084FVL0</accession>
<protein>
    <submittedName>
        <fullName evidence="1">4,5-dihydroxyphthalate decarboxylase</fullName>
    </submittedName>
</protein>